<dbReference type="Ensembl" id="ENSPEMT00000034288.1">
    <property type="protein sequence ID" value="ENSPEMP00000033371.1"/>
    <property type="gene ID" value="ENSPEMG00000026719.1"/>
</dbReference>
<sequence length="524" mass="57599">MPTRKGRGGYQAIRGGYFPEMVMTEMTMKQRKKMFKKVRGKEVYMTMAYSRGDPLVPPRIQHNMHFGHDPLLYYSQTAGHIMSSEHFHPQHSSQRQGRGYGMPRDSSHLINRQNMPNPKVGFYPGPGRRCCQSYDNVSYRSRSFRRSHRQMHCMNKECQYGFAPENGVEETVTFYALEEGNETAYSTLPNNGVPPTMVPVTSGYCVASQGYNSCKPTLNSEDSNDQCENGESISYETSSVYTTTVSTANLVENSTAIRVSWASHVPVPVLPNCAAGDNQTISTSDVSSQNAIQPVFVPPPAQDSQGRLLVFALETFLYSQILAVAAPLPPPPPPLPPPPAPLEAGDASGLSLPPPLPPYSCDPSGSDLPQGFHLHLFLLQCYHHNYLHSMVYQQQQQQQQLNGESYSDCTEQPLVDQSAPHFYSDVVRADDTQAEVSTNDTFPIADAVPVPHGAVYYPIMSDPYGSPLPGFDSCIPVASDYPNVGMWHPVGAAYGGSAQIHGAINSGPVGYMLLPNSPHYTPQN</sequence>
<feature type="region of interest" description="Disordered" evidence="1">
    <location>
        <begin position="86"/>
        <end position="118"/>
    </location>
</feature>
<name>A0A8C8W358_PERMB</name>
<accession>A0A8C8W358</accession>
<evidence type="ECO:0000256" key="1">
    <source>
        <dbReference type="SAM" id="MobiDB-lite"/>
    </source>
</evidence>
<evidence type="ECO:0008006" key="4">
    <source>
        <dbReference type="Google" id="ProtNLM"/>
    </source>
</evidence>
<reference evidence="2" key="3">
    <citation type="submission" date="2025-09" db="UniProtKB">
        <authorList>
            <consortium name="Ensembl"/>
        </authorList>
    </citation>
    <scope>IDENTIFICATION</scope>
</reference>
<feature type="compositionally biased region" description="Pro residues" evidence="1">
    <location>
        <begin position="330"/>
        <end position="341"/>
    </location>
</feature>
<evidence type="ECO:0000313" key="3">
    <source>
        <dbReference type="Proteomes" id="UP000694547"/>
    </source>
</evidence>
<feature type="region of interest" description="Disordered" evidence="1">
    <location>
        <begin position="330"/>
        <end position="362"/>
    </location>
</feature>
<reference evidence="2 3" key="1">
    <citation type="submission" date="2018-10" db="EMBL/GenBank/DDBJ databases">
        <title>Improved assembly of the deer mouse Peromyscus maniculatus genome.</title>
        <authorList>
            <person name="Lassance J.-M."/>
            <person name="Hoekstra H.E."/>
        </authorList>
    </citation>
    <scope>NUCLEOTIDE SEQUENCE [LARGE SCALE GENOMIC DNA]</scope>
</reference>
<keyword evidence="3" id="KW-1185">Reference proteome</keyword>
<dbReference type="Proteomes" id="UP000694547">
    <property type="component" value="Chromosome X"/>
</dbReference>
<dbReference type="GeneTree" id="ENSGT00940000159922"/>
<reference evidence="2" key="2">
    <citation type="submission" date="2025-08" db="UniProtKB">
        <authorList>
            <consortium name="Ensembl"/>
        </authorList>
    </citation>
    <scope>IDENTIFICATION</scope>
</reference>
<proteinExistence type="predicted"/>
<dbReference type="AlphaFoldDB" id="A0A8C8W358"/>
<evidence type="ECO:0000313" key="2">
    <source>
        <dbReference type="Ensembl" id="ENSPEMP00000033371.1"/>
    </source>
</evidence>
<organism evidence="2 3">
    <name type="scientific">Peromyscus maniculatus bairdii</name>
    <name type="common">Prairie deer mouse</name>
    <dbReference type="NCBI Taxonomy" id="230844"/>
    <lineage>
        <taxon>Eukaryota</taxon>
        <taxon>Metazoa</taxon>
        <taxon>Chordata</taxon>
        <taxon>Craniata</taxon>
        <taxon>Vertebrata</taxon>
        <taxon>Euteleostomi</taxon>
        <taxon>Mammalia</taxon>
        <taxon>Eutheria</taxon>
        <taxon>Euarchontoglires</taxon>
        <taxon>Glires</taxon>
        <taxon>Rodentia</taxon>
        <taxon>Myomorpha</taxon>
        <taxon>Muroidea</taxon>
        <taxon>Cricetidae</taxon>
        <taxon>Neotominae</taxon>
        <taxon>Peromyscus</taxon>
    </lineage>
</organism>
<protein>
    <recommendedName>
        <fullName evidence="4">N-acetylglucosaminyldiphosphodolichol N-acetylglucosaminyltransferase</fullName>
    </recommendedName>
</protein>